<sequence>AIREVSSRSIPFQGDVRDGYRESDRSKFLENIRI</sequence>
<dbReference type="AlphaFoldDB" id="A0A5J4QX48"/>
<dbReference type="EMBL" id="SNRW01043996">
    <property type="protein sequence ID" value="KAA6325915.1"/>
    <property type="molecule type" value="Genomic_DNA"/>
</dbReference>
<evidence type="ECO:0000313" key="1">
    <source>
        <dbReference type="EMBL" id="KAA6325915.1"/>
    </source>
</evidence>
<evidence type="ECO:0000313" key="2">
    <source>
        <dbReference type="Proteomes" id="UP000324800"/>
    </source>
</evidence>
<proteinExistence type="predicted"/>
<organism evidence="1 2">
    <name type="scientific">Streblomastix strix</name>
    <dbReference type="NCBI Taxonomy" id="222440"/>
    <lineage>
        <taxon>Eukaryota</taxon>
        <taxon>Metamonada</taxon>
        <taxon>Preaxostyla</taxon>
        <taxon>Oxymonadida</taxon>
        <taxon>Streblomastigidae</taxon>
        <taxon>Streblomastix</taxon>
    </lineage>
</organism>
<dbReference type="Proteomes" id="UP000324800">
    <property type="component" value="Unassembled WGS sequence"/>
</dbReference>
<comment type="caution">
    <text evidence="1">The sequence shown here is derived from an EMBL/GenBank/DDBJ whole genome shotgun (WGS) entry which is preliminary data.</text>
</comment>
<protein>
    <submittedName>
        <fullName evidence="1">Uncharacterized protein</fullName>
    </submittedName>
</protein>
<gene>
    <name evidence="1" type="ORF">EZS28_054015</name>
</gene>
<name>A0A5J4QX48_9EUKA</name>
<accession>A0A5J4QX48</accession>
<reference evidence="1 2" key="1">
    <citation type="submission" date="2019-03" db="EMBL/GenBank/DDBJ databases">
        <title>Single cell metagenomics reveals metabolic interactions within the superorganism composed of flagellate Streblomastix strix and complex community of Bacteroidetes bacteria on its surface.</title>
        <authorList>
            <person name="Treitli S.C."/>
            <person name="Kolisko M."/>
            <person name="Husnik F."/>
            <person name="Keeling P."/>
            <person name="Hampl V."/>
        </authorList>
    </citation>
    <scope>NUCLEOTIDE SEQUENCE [LARGE SCALE GENOMIC DNA]</scope>
    <source>
        <strain evidence="1">ST1C</strain>
    </source>
</reference>
<feature type="non-terminal residue" evidence="1">
    <location>
        <position position="1"/>
    </location>
</feature>